<name>A0A5C0AVC4_9BURK</name>
<dbReference type="RefSeq" id="WP_148814768.1">
    <property type="nucleotide sequence ID" value="NZ_CP043046.1"/>
</dbReference>
<gene>
    <name evidence="2" type="ORF">FXN63_10995</name>
</gene>
<keyword evidence="3" id="KW-1185">Reference proteome</keyword>
<reference evidence="2 3" key="1">
    <citation type="submission" date="2019-08" db="EMBL/GenBank/DDBJ databases">
        <title>Amphibian skin-associated Pigmentiphaga: genome sequence and occurrence across geography and hosts.</title>
        <authorList>
            <person name="Bletz M.C."/>
            <person name="Bunk B."/>
            <person name="Sproeer C."/>
            <person name="Biwer P."/>
            <person name="Reiter S."/>
            <person name="Rabemananjara F.C.E."/>
            <person name="Schulz S."/>
            <person name="Overmann J."/>
            <person name="Vences M."/>
        </authorList>
    </citation>
    <scope>NUCLEOTIDE SEQUENCE [LARGE SCALE GENOMIC DNA]</scope>
    <source>
        <strain evidence="2 3">Mada1488</strain>
    </source>
</reference>
<feature type="chain" id="PRO_5022690490" description="Porin family protein" evidence="1">
    <location>
        <begin position="21"/>
        <end position="197"/>
    </location>
</feature>
<dbReference type="AlphaFoldDB" id="A0A5C0AVC4"/>
<accession>A0A5C0AVC4</accession>
<evidence type="ECO:0000256" key="1">
    <source>
        <dbReference type="SAM" id="SignalP"/>
    </source>
</evidence>
<feature type="signal peptide" evidence="1">
    <location>
        <begin position="1"/>
        <end position="20"/>
    </location>
</feature>
<keyword evidence="1" id="KW-0732">Signal</keyword>
<evidence type="ECO:0000313" key="2">
    <source>
        <dbReference type="EMBL" id="QEI06298.1"/>
    </source>
</evidence>
<dbReference type="KEGG" id="pacr:FXN63_10995"/>
<evidence type="ECO:0008006" key="4">
    <source>
        <dbReference type="Google" id="ProtNLM"/>
    </source>
</evidence>
<dbReference type="Proteomes" id="UP000325161">
    <property type="component" value="Chromosome"/>
</dbReference>
<sequence length="197" mass="21794">MNRLCLFTVCSLMFASSASALELETSWFEGASFRQATHLIELRQGSYLSRNAANLRNGGYQLAGGDQVNMNRWYDTKWVDVGASWMTQLTDNVGLIYGLSTGEQAQKYKIAPSLKLGLVAQIKPASNMVVSFRATTILGGALNEKSCTADYGDIGGVQQVNCRLAASTLAPQETLNYLIRQRPLYRNEVSVTFNWKF</sequence>
<evidence type="ECO:0000313" key="3">
    <source>
        <dbReference type="Proteomes" id="UP000325161"/>
    </source>
</evidence>
<proteinExistence type="predicted"/>
<dbReference type="OrthoDB" id="8898323at2"/>
<protein>
    <recommendedName>
        <fullName evidence="4">Porin family protein</fullName>
    </recommendedName>
</protein>
<dbReference type="EMBL" id="CP043046">
    <property type="protein sequence ID" value="QEI06298.1"/>
    <property type="molecule type" value="Genomic_DNA"/>
</dbReference>
<organism evidence="2 3">
    <name type="scientific">Pigmentiphaga aceris</name>
    <dbReference type="NCBI Taxonomy" id="1940612"/>
    <lineage>
        <taxon>Bacteria</taxon>
        <taxon>Pseudomonadati</taxon>
        <taxon>Pseudomonadota</taxon>
        <taxon>Betaproteobacteria</taxon>
        <taxon>Burkholderiales</taxon>
        <taxon>Alcaligenaceae</taxon>
        <taxon>Pigmentiphaga</taxon>
    </lineage>
</organism>